<comment type="caution">
    <text evidence="1">The sequence shown here is derived from an EMBL/GenBank/DDBJ whole genome shotgun (WGS) entry which is preliminary data.</text>
</comment>
<evidence type="ECO:0000313" key="2">
    <source>
        <dbReference type="Proteomes" id="UP000565715"/>
    </source>
</evidence>
<dbReference type="EMBL" id="JAAXOO010000005">
    <property type="protein sequence ID" value="NKY35740.1"/>
    <property type="molecule type" value="Genomic_DNA"/>
</dbReference>
<keyword evidence="2" id="KW-1185">Reference proteome</keyword>
<evidence type="ECO:0000313" key="1">
    <source>
        <dbReference type="EMBL" id="NKY35740.1"/>
    </source>
</evidence>
<protein>
    <submittedName>
        <fullName evidence="1">Uncharacterized protein</fullName>
    </submittedName>
</protein>
<accession>A0A846XMA6</accession>
<gene>
    <name evidence="1" type="ORF">HGA13_22075</name>
</gene>
<reference evidence="1 2" key="1">
    <citation type="submission" date="2020-04" db="EMBL/GenBank/DDBJ databases">
        <title>MicrobeNet Type strains.</title>
        <authorList>
            <person name="Nicholson A.C."/>
        </authorList>
    </citation>
    <scope>NUCLEOTIDE SEQUENCE [LARGE SCALE GENOMIC DNA]</scope>
    <source>
        <strain evidence="1 2">DSM 45078</strain>
    </source>
</reference>
<name>A0A846XMA6_9NOCA</name>
<organism evidence="1 2">
    <name type="scientific">Nocardia speluncae</name>
    <dbReference type="NCBI Taxonomy" id="419477"/>
    <lineage>
        <taxon>Bacteria</taxon>
        <taxon>Bacillati</taxon>
        <taxon>Actinomycetota</taxon>
        <taxon>Actinomycetes</taxon>
        <taxon>Mycobacteriales</taxon>
        <taxon>Nocardiaceae</taxon>
        <taxon>Nocardia</taxon>
    </lineage>
</organism>
<dbReference type="AlphaFoldDB" id="A0A846XMA6"/>
<dbReference type="RefSeq" id="WP_068048165.1">
    <property type="nucleotide sequence ID" value="NZ_JAAXOO010000005.1"/>
</dbReference>
<sequence>MTDRSGYADWRSLELAIKDGAKQAARDAGPGISAATIDAQIRQARFGAGDLAGTGSTRRWLPVPECLG</sequence>
<proteinExistence type="predicted"/>
<dbReference type="Proteomes" id="UP000565715">
    <property type="component" value="Unassembled WGS sequence"/>
</dbReference>